<dbReference type="PROSITE" id="PS50885">
    <property type="entry name" value="HAMP"/>
    <property type="match status" value="1"/>
</dbReference>
<comment type="subcellular location">
    <subcellularLocation>
        <location evidence="1">Cell inner membrane</location>
        <topology evidence="1">Multi-pass membrane protein</topology>
    </subcellularLocation>
</comment>
<dbReference type="Proteomes" id="UP000228930">
    <property type="component" value="Unassembled WGS sequence"/>
</dbReference>
<dbReference type="SUPFAM" id="SSF58104">
    <property type="entry name" value="Methyl-accepting chemotaxis protein (MCP) signaling domain"/>
    <property type="match status" value="1"/>
</dbReference>
<keyword evidence="3 5" id="KW-0807">Transducer</keyword>
<proteinExistence type="inferred from homology"/>
<dbReference type="PANTHER" id="PTHR32089:SF112">
    <property type="entry name" value="LYSOZYME-LIKE PROTEIN-RELATED"/>
    <property type="match status" value="1"/>
</dbReference>
<dbReference type="Pfam" id="PF00015">
    <property type="entry name" value="MCPsignal"/>
    <property type="match status" value="1"/>
</dbReference>
<dbReference type="CDD" id="cd06225">
    <property type="entry name" value="HAMP"/>
    <property type="match status" value="1"/>
</dbReference>
<dbReference type="SMART" id="SM00283">
    <property type="entry name" value="MA"/>
    <property type="match status" value="1"/>
</dbReference>
<accession>A0A2M6UNA8</accession>
<comment type="caution">
    <text evidence="10">The sequence shown here is derived from an EMBL/GenBank/DDBJ whole genome shotgun (WGS) entry which is preliminary data.</text>
</comment>
<dbReference type="InterPro" id="IPR000727">
    <property type="entry name" value="T_SNARE_dom"/>
</dbReference>
<keyword evidence="6" id="KW-1133">Transmembrane helix</keyword>
<keyword evidence="2" id="KW-0997">Cell inner membrane</keyword>
<dbReference type="InterPro" id="IPR004089">
    <property type="entry name" value="MCPsignal_dom"/>
</dbReference>
<organism evidence="10 11">
    <name type="scientific">Bradyrhizobium nitroreducens</name>
    <dbReference type="NCBI Taxonomy" id="709803"/>
    <lineage>
        <taxon>Bacteria</taxon>
        <taxon>Pseudomonadati</taxon>
        <taxon>Pseudomonadota</taxon>
        <taxon>Alphaproteobacteria</taxon>
        <taxon>Hyphomicrobiales</taxon>
        <taxon>Nitrobacteraceae</taxon>
        <taxon>Bradyrhizobium</taxon>
    </lineage>
</organism>
<reference evidence="10 11" key="1">
    <citation type="submission" date="2015-06" db="EMBL/GenBank/DDBJ databases">
        <title>Comparative genome analysis of nirS-carrying Bradyrhizobium sp. strains.</title>
        <authorList>
            <person name="Ishii S."/>
            <person name="Jang J."/>
            <person name="Nishizawa T."/>
            <person name="Senoo K."/>
        </authorList>
    </citation>
    <scope>NUCLEOTIDE SEQUENCE [LARGE SCALE GENOMIC DNA]</scope>
    <source>
        <strain evidence="10 11">TSA1</strain>
    </source>
</reference>
<feature type="transmembrane region" description="Helical" evidence="6">
    <location>
        <begin position="13"/>
        <end position="33"/>
    </location>
</feature>
<evidence type="ECO:0000259" key="8">
    <source>
        <dbReference type="PROSITE" id="PS50192"/>
    </source>
</evidence>
<dbReference type="EMBL" id="LFJC01000003">
    <property type="protein sequence ID" value="PIT06048.1"/>
    <property type="molecule type" value="Genomic_DNA"/>
</dbReference>
<evidence type="ECO:0000256" key="6">
    <source>
        <dbReference type="SAM" id="Phobius"/>
    </source>
</evidence>
<keyword evidence="6" id="KW-0812">Transmembrane</keyword>
<evidence type="ECO:0000256" key="2">
    <source>
        <dbReference type="ARBA" id="ARBA00022519"/>
    </source>
</evidence>
<dbReference type="AlphaFoldDB" id="A0A2M6UNA8"/>
<evidence type="ECO:0000313" key="11">
    <source>
        <dbReference type="Proteomes" id="UP000228930"/>
    </source>
</evidence>
<evidence type="ECO:0000256" key="4">
    <source>
        <dbReference type="ARBA" id="ARBA00029447"/>
    </source>
</evidence>
<dbReference type="GO" id="GO:0005886">
    <property type="term" value="C:plasma membrane"/>
    <property type="evidence" value="ECO:0007669"/>
    <property type="project" value="UniProtKB-SubCell"/>
</dbReference>
<protein>
    <submittedName>
        <fullName evidence="10">Chemotaxis protein</fullName>
    </submittedName>
</protein>
<comment type="similarity">
    <text evidence="4">Belongs to the methyl-accepting chemotaxis (MCP) protein family.</text>
</comment>
<name>A0A2M6UNA8_9BRAD</name>
<dbReference type="GO" id="GO:0007165">
    <property type="term" value="P:signal transduction"/>
    <property type="evidence" value="ECO:0007669"/>
    <property type="project" value="UniProtKB-KW"/>
</dbReference>
<dbReference type="PROSITE" id="PS50192">
    <property type="entry name" value="T_SNARE"/>
    <property type="match status" value="1"/>
</dbReference>
<dbReference type="Gene3D" id="6.10.340.10">
    <property type="match status" value="1"/>
</dbReference>
<keyword evidence="6" id="KW-0472">Membrane</keyword>
<evidence type="ECO:0000313" key="10">
    <source>
        <dbReference type="EMBL" id="PIT06048.1"/>
    </source>
</evidence>
<feature type="transmembrane region" description="Helical" evidence="6">
    <location>
        <begin position="189"/>
        <end position="216"/>
    </location>
</feature>
<dbReference type="PANTHER" id="PTHR32089">
    <property type="entry name" value="METHYL-ACCEPTING CHEMOTAXIS PROTEIN MCPB"/>
    <property type="match status" value="1"/>
</dbReference>
<dbReference type="Gene3D" id="1.10.287.950">
    <property type="entry name" value="Methyl-accepting chemotaxis protein"/>
    <property type="match status" value="1"/>
</dbReference>
<feature type="domain" description="Methyl-accepting transducer" evidence="7">
    <location>
        <begin position="307"/>
        <end position="543"/>
    </location>
</feature>
<keyword evidence="2" id="KW-1003">Cell membrane</keyword>
<dbReference type="RefSeq" id="WP_100176881.1">
    <property type="nucleotide sequence ID" value="NZ_LFJC01000003.1"/>
</dbReference>
<sequence>MLSLDNMRVPVKLTLLALGLGAVMVGLVAYMAVRMSAVDRAYADVVKRIDASATLVARVATRAETYRATSFEILTEMSEGNKAQLLATAQEKSSIVLQTLEHAQSTLPEKATAIGKRTDEFRKALSICRRAIEFAAAGAGDATAVSRMRAQCNGALQSAVASQNELADEVIAFAKLRADEQHDKVTTEIWFVVILAAICCVVAVGAALALGILGVARPLAQLVDLLTRMAAGEQVNMGSVSRGDEIGEAARGVDSVNRMLTEKARRDALAKEEQDRLSHDQRRLEMHRLADQFENAVGEVVETVSSASTELETSANTLTASAGHAQDLSAIVASASEEASTNVQSVASTAEQLSASISEISRQVQESASLASEAVEQARSTTDRVGELSRAASRISDVVELINNIAGQTNLLALNATIEAARAGDVGSGFAVVANEVKALAEQTAKATGQIGEQISGIQTATQDSVAAILSISKTIQRLSEIASVIAAAVEEQSAATLEISRNVQQAAEGTRQVSSNVASVRKGASETGAASSQVLSAARLLSTESGRLKLEVAIFLNSVRGS</sequence>
<dbReference type="InterPro" id="IPR003660">
    <property type="entry name" value="HAMP_dom"/>
</dbReference>
<feature type="domain" description="T-SNARE coiled-coil homology" evidence="8">
    <location>
        <begin position="459"/>
        <end position="521"/>
    </location>
</feature>
<keyword evidence="11" id="KW-1185">Reference proteome</keyword>
<evidence type="ECO:0000256" key="5">
    <source>
        <dbReference type="PROSITE-ProRule" id="PRU00284"/>
    </source>
</evidence>
<gene>
    <name evidence="10" type="ORF">TSA1_13460</name>
</gene>
<evidence type="ECO:0000256" key="3">
    <source>
        <dbReference type="ARBA" id="ARBA00023224"/>
    </source>
</evidence>
<evidence type="ECO:0000259" key="7">
    <source>
        <dbReference type="PROSITE" id="PS50111"/>
    </source>
</evidence>
<feature type="domain" description="HAMP" evidence="9">
    <location>
        <begin position="213"/>
        <end position="265"/>
    </location>
</feature>
<evidence type="ECO:0000259" key="9">
    <source>
        <dbReference type="PROSITE" id="PS50885"/>
    </source>
</evidence>
<dbReference type="PROSITE" id="PS50111">
    <property type="entry name" value="CHEMOTAXIS_TRANSDUC_2"/>
    <property type="match status" value="1"/>
</dbReference>
<evidence type="ECO:0000256" key="1">
    <source>
        <dbReference type="ARBA" id="ARBA00004429"/>
    </source>
</evidence>